<proteinExistence type="predicted"/>
<keyword evidence="1" id="KW-0245">EGF-like domain</keyword>
<dbReference type="InterPro" id="IPR042635">
    <property type="entry name" value="MEGF10/SREC1/2-like"/>
</dbReference>
<dbReference type="EMBL" id="BLXT01008590">
    <property type="protein sequence ID" value="GFO50196.1"/>
    <property type="molecule type" value="Genomic_DNA"/>
</dbReference>
<reference evidence="2 3" key="1">
    <citation type="journal article" date="2021" name="Elife">
        <title>Chloroplast acquisition without the gene transfer in kleptoplastic sea slugs, Plakobranchus ocellatus.</title>
        <authorList>
            <person name="Maeda T."/>
            <person name="Takahashi S."/>
            <person name="Yoshida T."/>
            <person name="Shimamura S."/>
            <person name="Takaki Y."/>
            <person name="Nagai Y."/>
            <person name="Toyoda A."/>
            <person name="Suzuki Y."/>
            <person name="Arimoto A."/>
            <person name="Ishii H."/>
            <person name="Satoh N."/>
            <person name="Nishiyama T."/>
            <person name="Hasebe M."/>
            <person name="Maruyama T."/>
            <person name="Minagawa J."/>
            <person name="Obokata J."/>
            <person name="Shigenobu S."/>
        </authorList>
    </citation>
    <scope>NUCLEOTIDE SEQUENCE [LARGE SCALE GENOMIC DNA]</scope>
</reference>
<sequence length="542" mass="59381">MKTCVRHSLALSLQPAVSEFYIRFATFSPPKPPLVLQLLDNDDRTCFDRNLLSITVRLKTPQPLTWIRVVSNGVYFPRFHLSYRGENSTSFTYCRNPRFAMVDDRTMDISCPTSNSIAELTLTGFIVYSMCSLYMNGGRNVALKQTAELSSTFDGWVASNAVDGNPGVPDDDNSLKSTCSHTLGNADTSDSWEVTFSWAVEINRIQIYNRRNPSRVGCCEVRLVNFTLQALPSSGANLTYSYTDPGELAQDIYTVVPSPRIGFAVESVNIDTSRNYFGYLALCEVLLFGEVACPPGKFGRKCERDCNCFDQTEACFVSTGGCPYGCAVGYTGEDCYTPISLEKCSPGSYGPGCLPRCSDHCSGPPHSCSYRACYFGCDPGYKLEECKYKCDRGRYGKNCREICSTRCAGDSPKPCNHVNGACDLGCVDGYYGPLCNNECPTGKYGSSCEKNCSVHCAGRHNTCDWTDGSCDQGCDPGYLSPLCTEGPPSAQGAGDEARTRDRRAPVNLRADSLATVPPTPPHKQMTYCPVSAQPMKRLSFCL</sequence>
<dbReference type="InterPro" id="IPR008979">
    <property type="entry name" value="Galactose-bd-like_sf"/>
</dbReference>
<comment type="caution">
    <text evidence="2">The sequence shown here is derived from an EMBL/GenBank/DDBJ whole genome shotgun (WGS) entry which is preliminary data.</text>
</comment>
<evidence type="ECO:0000256" key="1">
    <source>
        <dbReference type="ARBA" id="ARBA00022536"/>
    </source>
</evidence>
<dbReference type="GO" id="GO:0005044">
    <property type="term" value="F:scavenger receptor activity"/>
    <property type="evidence" value="ECO:0007669"/>
    <property type="project" value="InterPro"/>
</dbReference>
<dbReference type="Gene3D" id="2.60.120.260">
    <property type="entry name" value="Galactose-binding domain-like"/>
    <property type="match status" value="1"/>
</dbReference>
<keyword evidence="3" id="KW-1185">Reference proteome</keyword>
<gene>
    <name evidence="2" type="ORF">PoB_007670100</name>
</gene>
<name>A0AAV4E1H8_9GAST</name>
<dbReference type="Pfam" id="PF22633">
    <property type="entry name" value="F5_F8_type_C_2"/>
    <property type="match status" value="1"/>
</dbReference>
<evidence type="ECO:0000313" key="3">
    <source>
        <dbReference type="Proteomes" id="UP000735302"/>
    </source>
</evidence>
<protein>
    <submittedName>
        <fullName evidence="2">Multiple epidermal growth factor-like domains 10</fullName>
    </submittedName>
</protein>
<dbReference type="SUPFAM" id="SSF49785">
    <property type="entry name" value="Galactose-binding domain-like"/>
    <property type="match status" value="1"/>
</dbReference>
<dbReference type="Proteomes" id="UP000735302">
    <property type="component" value="Unassembled WGS sequence"/>
</dbReference>
<evidence type="ECO:0000313" key="2">
    <source>
        <dbReference type="EMBL" id="GFO50196.1"/>
    </source>
</evidence>
<accession>A0AAV4E1H8</accession>
<organism evidence="2 3">
    <name type="scientific">Plakobranchus ocellatus</name>
    <dbReference type="NCBI Taxonomy" id="259542"/>
    <lineage>
        <taxon>Eukaryota</taxon>
        <taxon>Metazoa</taxon>
        <taxon>Spiralia</taxon>
        <taxon>Lophotrochozoa</taxon>
        <taxon>Mollusca</taxon>
        <taxon>Gastropoda</taxon>
        <taxon>Heterobranchia</taxon>
        <taxon>Euthyneura</taxon>
        <taxon>Panpulmonata</taxon>
        <taxon>Sacoglossa</taxon>
        <taxon>Placobranchoidea</taxon>
        <taxon>Plakobranchidae</taxon>
        <taxon>Plakobranchus</taxon>
    </lineage>
</organism>
<dbReference type="AlphaFoldDB" id="A0AAV4E1H8"/>
<dbReference type="Gene3D" id="2.170.300.10">
    <property type="entry name" value="Tie2 ligand-binding domain superfamily"/>
    <property type="match status" value="1"/>
</dbReference>
<dbReference type="PANTHER" id="PTHR24043:SF8">
    <property type="entry name" value="EGF-LIKE DOMAIN-CONTAINING PROTEIN"/>
    <property type="match status" value="1"/>
</dbReference>
<dbReference type="PANTHER" id="PTHR24043">
    <property type="entry name" value="SCAVENGER RECEPTOR CLASS F"/>
    <property type="match status" value="1"/>
</dbReference>